<name>A0ABT0LJF6_9GAMM</name>
<keyword evidence="2" id="KW-1185">Reference proteome</keyword>
<proteinExistence type="predicted"/>
<gene>
    <name evidence="1" type="ORF">L2764_24725</name>
</gene>
<dbReference type="Proteomes" id="UP001203423">
    <property type="component" value="Unassembled WGS sequence"/>
</dbReference>
<dbReference type="RefSeq" id="WP_248943030.1">
    <property type="nucleotide sequence ID" value="NZ_JAKIKS010000178.1"/>
</dbReference>
<reference evidence="1 2" key="1">
    <citation type="submission" date="2022-01" db="EMBL/GenBank/DDBJ databases">
        <title>Whole genome-based taxonomy of the Shewanellaceae.</title>
        <authorList>
            <person name="Martin-Rodriguez A.J."/>
        </authorList>
    </citation>
    <scope>NUCLEOTIDE SEQUENCE [LARGE SCALE GENOMIC DNA]</scope>
    <source>
        <strain evidence="1 2">DSM 17177</strain>
    </source>
</reference>
<dbReference type="EMBL" id="JAKIKS010000178">
    <property type="protein sequence ID" value="MCL1127590.1"/>
    <property type="molecule type" value="Genomic_DNA"/>
</dbReference>
<accession>A0ABT0LJF6</accession>
<organism evidence="1 2">
    <name type="scientific">Shewanella surugensis</name>
    <dbReference type="NCBI Taxonomy" id="212020"/>
    <lineage>
        <taxon>Bacteria</taxon>
        <taxon>Pseudomonadati</taxon>
        <taxon>Pseudomonadota</taxon>
        <taxon>Gammaproteobacteria</taxon>
        <taxon>Alteromonadales</taxon>
        <taxon>Shewanellaceae</taxon>
        <taxon>Shewanella</taxon>
    </lineage>
</organism>
<evidence type="ECO:0000313" key="2">
    <source>
        <dbReference type="Proteomes" id="UP001203423"/>
    </source>
</evidence>
<evidence type="ECO:0000313" key="1">
    <source>
        <dbReference type="EMBL" id="MCL1127590.1"/>
    </source>
</evidence>
<sequence>MPTTTITPSTFNFDNLTSLKRNIPDENEVRGKNTRTTGSTTLYSKLGVKDSGITSDKRTSTSWGSTNFLDRQAKYDKGRTEFKAALLHLCESSRFSGKESHITSLFNDIADRTRGDGHTGVLKGSDITEAYNRLTQPSPSKLKVPKQQSLLQMSHSQHSPVKLTTHSTLSQLNPSPIQTTTIVKEASSKESNSTLNQVTQQMLQANIKWAQGDGDEGFSSTLYEHVGDSKSIKALDLQYPTKMPKAFKCEQAVVYALMQYAKQTGNDDIFSATKENALSNKSTMVDEYEYDQEFNFNLLGIGFDNKEIFTDKSELPELKAGDVLSFGYMSHVVMVVEPNNESKGQSLVMDCWVSEGVSKCRVRTLDEIQSEIDNSDLLVLTGFQSDASYLLNNESARKELGLSFSDVENLTGIITSNGVGSETDETSFVETPMTKKLAQQVREEYSFLRHSRVLTE</sequence>
<protein>
    <submittedName>
        <fullName evidence="1">Uncharacterized protein</fullName>
    </submittedName>
</protein>
<comment type="caution">
    <text evidence="1">The sequence shown here is derived from an EMBL/GenBank/DDBJ whole genome shotgun (WGS) entry which is preliminary data.</text>
</comment>